<reference evidence="1 2" key="1">
    <citation type="submission" date="2019-03" db="EMBL/GenBank/DDBJ databases">
        <title>First draft genome of Liparis tanakae, snailfish: a comprehensive survey of snailfish specific genes.</title>
        <authorList>
            <person name="Kim W."/>
            <person name="Song I."/>
            <person name="Jeong J.-H."/>
            <person name="Kim D."/>
            <person name="Kim S."/>
            <person name="Ryu S."/>
            <person name="Song J.Y."/>
            <person name="Lee S.K."/>
        </authorList>
    </citation>
    <scope>NUCLEOTIDE SEQUENCE [LARGE SCALE GENOMIC DNA]</scope>
    <source>
        <tissue evidence="1">Muscle</tissue>
    </source>
</reference>
<dbReference type="AlphaFoldDB" id="A0A4Z2GEC2"/>
<gene>
    <name evidence="1" type="ORF">EYF80_038752</name>
</gene>
<protein>
    <submittedName>
        <fullName evidence="1">Uncharacterized protein</fullName>
    </submittedName>
</protein>
<name>A0A4Z2GEC2_9TELE</name>
<evidence type="ECO:0000313" key="1">
    <source>
        <dbReference type="EMBL" id="TNN51022.1"/>
    </source>
</evidence>
<dbReference type="EMBL" id="SRLO01000597">
    <property type="protein sequence ID" value="TNN51022.1"/>
    <property type="molecule type" value="Genomic_DNA"/>
</dbReference>
<dbReference type="Proteomes" id="UP000314294">
    <property type="component" value="Unassembled WGS sequence"/>
</dbReference>
<evidence type="ECO:0000313" key="2">
    <source>
        <dbReference type="Proteomes" id="UP000314294"/>
    </source>
</evidence>
<organism evidence="1 2">
    <name type="scientific">Liparis tanakae</name>
    <name type="common">Tanaka's snailfish</name>
    <dbReference type="NCBI Taxonomy" id="230148"/>
    <lineage>
        <taxon>Eukaryota</taxon>
        <taxon>Metazoa</taxon>
        <taxon>Chordata</taxon>
        <taxon>Craniata</taxon>
        <taxon>Vertebrata</taxon>
        <taxon>Euteleostomi</taxon>
        <taxon>Actinopterygii</taxon>
        <taxon>Neopterygii</taxon>
        <taxon>Teleostei</taxon>
        <taxon>Neoteleostei</taxon>
        <taxon>Acanthomorphata</taxon>
        <taxon>Eupercaria</taxon>
        <taxon>Perciformes</taxon>
        <taxon>Cottioidei</taxon>
        <taxon>Cottales</taxon>
        <taxon>Liparidae</taxon>
        <taxon>Liparis</taxon>
    </lineage>
</organism>
<comment type="caution">
    <text evidence="1">The sequence shown here is derived from an EMBL/GenBank/DDBJ whole genome shotgun (WGS) entry which is preliminary data.</text>
</comment>
<keyword evidence="2" id="KW-1185">Reference proteome</keyword>
<proteinExistence type="predicted"/>
<accession>A0A4Z2GEC2</accession>
<sequence length="75" mass="8505">MSIQLQCQITNVDHVLLTLHLLSRPTSHISMQFDSQPLIQVPLEISWVNDPNGTVSILDTTMGSPRTWTLLNFYP</sequence>